<dbReference type="AlphaFoldDB" id="M1MKT6"/>
<accession>M1MKT6</accession>
<dbReference type="OrthoDB" id="9769193at2"/>
<dbReference type="KEGG" id="csr:Cspa_c31270"/>
<reference evidence="1 2" key="1">
    <citation type="submission" date="2013-02" db="EMBL/GenBank/DDBJ databases">
        <title>Genome sequence of Clostridium saccharoperbutylacetonicum N1-4(HMT).</title>
        <authorList>
            <person name="Poehlein A."/>
            <person name="Daniel R."/>
        </authorList>
    </citation>
    <scope>NUCLEOTIDE SEQUENCE [LARGE SCALE GENOMIC DNA]</scope>
    <source>
        <strain evidence="2">N1-4(HMT)</strain>
    </source>
</reference>
<dbReference type="Gene3D" id="3.40.50.2300">
    <property type="match status" value="1"/>
</dbReference>
<dbReference type="EMBL" id="CP004121">
    <property type="protein sequence ID" value="AGF56888.1"/>
    <property type="molecule type" value="Genomic_DNA"/>
</dbReference>
<name>M1MKT6_9CLOT</name>
<dbReference type="PATRIC" id="fig|931276.5.peg.3148"/>
<sequence length="63" mass="7037">MQYIMLKSPENITVTAARSLYSISTINQSGIKTQEILSKTCNWNEKCAEDSIKLLFLSYGCAS</sequence>
<gene>
    <name evidence="1" type="ORF">Cspa_c31270</name>
</gene>
<organism evidence="1 2">
    <name type="scientific">Clostridium saccharoperbutylacetonicum N1-4(HMT)</name>
    <dbReference type="NCBI Taxonomy" id="931276"/>
    <lineage>
        <taxon>Bacteria</taxon>
        <taxon>Bacillati</taxon>
        <taxon>Bacillota</taxon>
        <taxon>Clostridia</taxon>
        <taxon>Eubacteriales</taxon>
        <taxon>Clostridiaceae</taxon>
        <taxon>Clostridium</taxon>
    </lineage>
</organism>
<dbReference type="HOGENOM" id="CLU_2877977_0_0_9"/>
<evidence type="ECO:0000313" key="2">
    <source>
        <dbReference type="Proteomes" id="UP000011728"/>
    </source>
</evidence>
<keyword evidence="2" id="KW-1185">Reference proteome</keyword>
<dbReference type="Proteomes" id="UP000011728">
    <property type="component" value="Chromosome"/>
</dbReference>
<keyword evidence="1" id="KW-0813">Transport</keyword>
<evidence type="ECO:0000313" key="1">
    <source>
        <dbReference type="EMBL" id="AGF56888.1"/>
    </source>
</evidence>
<keyword evidence="1" id="KW-0762">Sugar transport</keyword>
<proteinExistence type="predicted"/>
<protein>
    <submittedName>
        <fullName evidence="1">ABC-type sugar transport system, periplasmic component</fullName>
    </submittedName>
</protein>